<dbReference type="Gene3D" id="3.30.70.270">
    <property type="match status" value="1"/>
</dbReference>
<dbReference type="CDD" id="cd01700">
    <property type="entry name" value="PolY_Pol_V_umuC"/>
    <property type="match status" value="1"/>
</dbReference>
<keyword evidence="2" id="KW-0227">DNA damage</keyword>
<dbReference type="Gene3D" id="3.40.1170.60">
    <property type="match status" value="1"/>
</dbReference>
<dbReference type="SUPFAM" id="SSF56672">
    <property type="entry name" value="DNA/RNA polymerases"/>
    <property type="match status" value="1"/>
</dbReference>
<evidence type="ECO:0000259" key="6">
    <source>
        <dbReference type="PROSITE" id="PS50173"/>
    </source>
</evidence>
<evidence type="ECO:0000256" key="4">
    <source>
        <dbReference type="ARBA" id="ARBA00023204"/>
    </source>
</evidence>
<dbReference type="InterPro" id="IPR017961">
    <property type="entry name" value="DNA_pol_Y-fam_little_finger"/>
</dbReference>
<dbReference type="Gene3D" id="3.30.1490.100">
    <property type="entry name" value="DNA polymerase, Y-family, little finger domain"/>
    <property type="match status" value="1"/>
</dbReference>
<dbReference type="InterPro" id="IPR043128">
    <property type="entry name" value="Rev_trsase/Diguanyl_cyclase"/>
</dbReference>
<dbReference type="InterPro" id="IPR025188">
    <property type="entry name" value="DUF4113"/>
</dbReference>
<keyword evidence="5" id="KW-0742">SOS response</keyword>
<keyword evidence="3" id="KW-0741">SOS mutagenesis</keyword>
<dbReference type="PANTHER" id="PTHR11076">
    <property type="entry name" value="DNA REPAIR POLYMERASE UMUC / TRANSFERASE FAMILY MEMBER"/>
    <property type="match status" value="1"/>
</dbReference>
<dbReference type="GO" id="GO:0003684">
    <property type="term" value="F:damaged DNA binding"/>
    <property type="evidence" value="ECO:0007669"/>
    <property type="project" value="InterPro"/>
</dbReference>
<organism evidence="7 8">
    <name type="scientific">Candidatus Phocaeicola faecigallinarum</name>
    <dbReference type="NCBI Taxonomy" id="2838732"/>
    <lineage>
        <taxon>Bacteria</taxon>
        <taxon>Pseudomonadati</taxon>
        <taxon>Bacteroidota</taxon>
        <taxon>Bacteroidia</taxon>
        <taxon>Bacteroidales</taxon>
        <taxon>Bacteroidaceae</taxon>
        <taxon>Phocaeicola</taxon>
    </lineage>
</organism>
<evidence type="ECO:0000313" key="8">
    <source>
        <dbReference type="Proteomes" id="UP000783796"/>
    </source>
</evidence>
<sequence length="424" mass="48048">MVALVDCNNFYCSCERVFNPDLRTVPVVVLSNNDGCVVARSNEAKALGIQMGTPLFQIRDMLEKNRVAVFSSNYSLYGDMSRRVMLLLSEYASELTQYSIDEAFLDLNGICKDDSLHAYGKKVVRAVTKGTGIPVTMGISYTKTLAKVASRFGKKYKGYEGVCIIDSEEKREKALRQTDIGDVWGIGFRNRKKLNYYGIRSAWDFTQKSERWVRQILTITGVRTWRELRGENCIEIENLAEKQSICTSRSFADAGIASLDVLEEAVANFASSCVRKLREQGSCCRAVTLFAYTSRFRQDLPSLSVNRTFYLPVPSNSSQEIIGTVVKGLRNEWRNDKIYHFKKAGVILWNICPDSAIQTDLFDKIDRNRLKRLEDTIEAINRKNGHNTVKIAVLGNGKGWNLKCEHISKQYTTNLKDIIDVKLK</sequence>
<dbReference type="GO" id="GO:0009432">
    <property type="term" value="P:SOS response"/>
    <property type="evidence" value="ECO:0007669"/>
    <property type="project" value="UniProtKB-KW"/>
</dbReference>
<gene>
    <name evidence="7" type="ORF">H9777_11195</name>
</gene>
<dbReference type="InterPro" id="IPR043502">
    <property type="entry name" value="DNA/RNA_pol_sf"/>
</dbReference>
<evidence type="ECO:0000256" key="3">
    <source>
        <dbReference type="ARBA" id="ARBA00023199"/>
    </source>
</evidence>
<dbReference type="PANTHER" id="PTHR11076:SF34">
    <property type="entry name" value="PROTEIN UMUC"/>
    <property type="match status" value="1"/>
</dbReference>
<dbReference type="PROSITE" id="PS50173">
    <property type="entry name" value="UMUC"/>
    <property type="match status" value="1"/>
</dbReference>
<dbReference type="Proteomes" id="UP000783796">
    <property type="component" value="Unassembled WGS sequence"/>
</dbReference>
<comment type="similarity">
    <text evidence="1">Belongs to the DNA polymerase type-Y family.</text>
</comment>
<evidence type="ECO:0000256" key="2">
    <source>
        <dbReference type="ARBA" id="ARBA00022763"/>
    </source>
</evidence>
<proteinExistence type="inferred from homology"/>
<dbReference type="InterPro" id="IPR050116">
    <property type="entry name" value="DNA_polymerase-Y"/>
</dbReference>
<evidence type="ECO:0000256" key="1">
    <source>
        <dbReference type="ARBA" id="ARBA00010945"/>
    </source>
</evidence>
<comment type="caution">
    <text evidence="7">The sequence shown here is derived from an EMBL/GenBank/DDBJ whole genome shotgun (WGS) entry which is preliminary data.</text>
</comment>
<dbReference type="Pfam" id="PF11799">
    <property type="entry name" value="IMS_C"/>
    <property type="match status" value="1"/>
</dbReference>
<dbReference type="GO" id="GO:0005829">
    <property type="term" value="C:cytosol"/>
    <property type="evidence" value="ECO:0007669"/>
    <property type="project" value="TreeGrafter"/>
</dbReference>
<name>A0A948TDE5_9BACT</name>
<dbReference type="SUPFAM" id="SSF100879">
    <property type="entry name" value="Lesion bypass DNA polymerase (Y-family), little finger domain"/>
    <property type="match status" value="1"/>
</dbReference>
<dbReference type="AlphaFoldDB" id="A0A948TDE5"/>
<reference evidence="7" key="2">
    <citation type="submission" date="2021-04" db="EMBL/GenBank/DDBJ databases">
        <authorList>
            <person name="Gilroy R."/>
        </authorList>
    </citation>
    <scope>NUCLEOTIDE SEQUENCE</scope>
    <source>
        <strain evidence="7">G4-2901</strain>
    </source>
</reference>
<dbReference type="InterPro" id="IPR001126">
    <property type="entry name" value="UmuC"/>
</dbReference>
<evidence type="ECO:0000256" key="5">
    <source>
        <dbReference type="ARBA" id="ARBA00023236"/>
    </source>
</evidence>
<dbReference type="GO" id="GO:0042276">
    <property type="term" value="P:error-prone translesion synthesis"/>
    <property type="evidence" value="ECO:0007669"/>
    <property type="project" value="TreeGrafter"/>
</dbReference>
<dbReference type="Pfam" id="PF00817">
    <property type="entry name" value="IMS"/>
    <property type="match status" value="1"/>
</dbReference>
<dbReference type="EMBL" id="JAHLFW010000093">
    <property type="protein sequence ID" value="MBU3838849.1"/>
    <property type="molecule type" value="Genomic_DNA"/>
</dbReference>
<dbReference type="InterPro" id="IPR036775">
    <property type="entry name" value="DNA_pol_Y-fam_lit_finger_sf"/>
</dbReference>
<dbReference type="GO" id="GO:0003887">
    <property type="term" value="F:DNA-directed DNA polymerase activity"/>
    <property type="evidence" value="ECO:0007669"/>
    <property type="project" value="TreeGrafter"/>
</dbReference>
<reference evidence="7" key="1">
    <citation type="journal article" date="2021" name="PeerJ">
        <title>Extensive microbial diversity within the chicken gut microbiome revealed by metagenomics and culture.</title>
        <authorList>
            <person name="Gilroy R."/>
            <person name="Ravi A."/>
            <person name="Getino M."/>
            <person name="Pursley I."/>
            <person name="Horton D.L."/>
            <person name="Alikhan N.F."/>
            <person name="Baker D."/>
            <person name="Gharbi K."/>
            <person name="Hall N."/>
            <person name="Watson M."/>
            <person name="Adriaenssens E.M."/>
            <person name="Foster-Nyarko E."/>
            <person name="Jarju S."/>
            <person name="Secka A."/>
            <person name="Antonio M."/>
            <person name="Oren A."/>
            <person name="Chaudhuri R.R."/>
            <person name="La Ragione R."/>
            <person name="Hildebrand F."/>
            <person name="Pallen M.J."/>
        </authorList>
    </citation>
    <scope>NUCLEOTIDE SEQUENCE</scope>
    <source>
        <strain evidence="7">G4-2901</strain>
    </source>
</reference>
<protein>
    <submittedName>
        <fullName evidence="7">Y-family DNA polymerase</fullName>
    </submittedName>
</protein>
<accession>A0A948TDE5</accession>
<feature type="domain" description="UmuC" evidence="6">
    <location>
        <begin position="2"/>
        <end position="187"/>
    </location>
</feature>
<dbReference type="GO" id="GO:0006281">
    <property type="term" value="P:DNA repair"/>
    <property type="evidence" value="ECO:0007669"/>
    <property type="project" value="UniProtKB-KW"/>
</dbReference>
<keyword evidence="4" id="KW-0234">DNA repair</keyword>
<dbReference type="Pfam" id="PF13438">
    <property type="entry name" value="DUF4113"/>
    <property type="match status" value="1"/>
</dbReference>
<evidence type="ECO:0000313" key="7">
    <source>
        <dbReference type="EMBL" id="MBU3838849.1"/>
    </source>
</evidence>